<dbReference type="InterPro" id="IPR016793">
    <property type="entry name" value="UCP021591"/>
</dbReference>
<name>A0A6N4WCE8_9MYCO</name>
<keyword evidence="1" id="KW-0732">Signal</keyword>
<dbReference type="AlphaFoldDB" id="A0A6N4WCE8"/>
<gene>
    <name evidence="2" type="ORF">MANY_22080</name>
</gene>
<organism evidence="2 3">
    <name type="scientific">Mycolicibacterium anyangense</name>
    <dbReference type="NCBI Taxonomy" id="1431246"/>
    <lineage>
        <taxon>Bacteria</taxon>
        <taxon>Bacillati</taxon>
        <taxon>Actinomycetota</taxon>
        <taxon>Actinomycetes</taxon>
        <taxon>Mycobacteriales</taxon>
        <taxon>Mycobacteriaceae</taxon>
        <taxon>Mycolicibacterium</taxon>
    </lineage>
</organism>
<evidence type="ECO:0000313" key="3">
    <source>
        <dbReference type="Proteomes" id="UP000467249"/>
    </source>
</evidence>
<dbReference type="Proteomes" id="UP000467249">
    <property type="component" value="Chromosome"/>
</dbReference>
<dbReference type="EMBL" id="AP022620">
    <property type="protein sequence ID" value="BBZ76871.1"/>
    <property type="molecule type" value="Genomic_DNA"/>
</dbReference>
<sequence length="143" mass="15440">MRGCAMRFVRVGSALVLAASGVAGTTATANADDPVMHQVTYSVFTEAPFRGAEIYYRDTDPPNWADYSHDPYLFSPNVEADLGPSQKWVLNVQLANPDEWAMVTATSGRSPNPPNFHCVLAVDGVVVAENSGVKGALCSLRHW</sequence>
<evidence type="ECO:0000313" key="2">
    <source>
        <dbReference type="EMBL" id="BBZ76871.1"/>
    </source>
</evidence>
<reference evidence="2 3" key="1">
    <citation type="journal article" date="2019" name="Emerg. Microbes Infect.">
        <title>Comprehensive subspecies identification of 175 nontuberculous mycobacteria species based on 7547 genomic profiles.</title>
        <authorList>
            <person name="Matsumoto Y."/>
            <person name="Kinjo T."/>
            <person name="Motooka D."/>
            <person name="Nabeya D."/>
            <person name="Jung N."/>
            <person name="Uechi K."/>
            <person name="Horii T."/>
            <person name="Iida T."/>
            <person name="Fujita J."/>
            <person name="Nakamura S."/>
        </authorList>
    </citation>
    <scope>NUCLEOTIDE SEQUENCE [LARGE SCALE GENOMIC DNA]</scope>
    <source>
        <strain evidence="2 3">JCM 30275</strain>
    </source>
</reference>
<evidence type="ECO:0000256" key="1">
    <source>
        <dbReference type="SAM" id="SignalP"/>
    </source>
</evidence>
<protein>
    <recommendedName>
        <fullName evidence="4">Secreted protein</fullName>
    </recommendedName>
</protein>
<accession>A0A6N4WCE8</accession>
<dbReference type="PIRSF" id="PIRSF021591">
    <property type="entry name" value="UCP021591"/>
    <property type="match status" value="1"/>
</dbReference>
<feature type="signal peptide" evidence="1">
    <location>
        <begin position="1"/>
        <end position="31"/>
    </location>
</feature>
<keyword evidence="3" id="KW-1185">Reference proteome</keyword>
<proteinExistence type="predicted"/>
<feature type="chain" id="PRO_5026648913" description="Secreted protein" evidence="1">
    <location>
        <begin position="32"/>
        <end position="143"/>
    </location>
</feature>
<evidence type="ECO:0008006" key="4">
    <source>
        <dbReference type="Google" id="ProtNLM"/>
    </source>
</evidence>
<dbReference type="KEGG" id="many:MANY_22080"/>